<evidence type="ECO:0000259" key="1">
    <source>
        <dbReference type="Pfam" id="PF16242"/>
    </source>
</evidence>
<evidence type="ECO:0000313" key="2">
    <source>
        <dbReference type="EMBL" id="RLV55808.1"/>
    </source>
</evidence>
<dbReference type="AlphaFoldDB" id="A0A3L8PMU6"/>
<dbReference type="PANTHER" id="PTHR34818:SF1">
    <property type="entry name" value="PROTEIN BLI-3"/>
    <property type="match status" value="1"/>
</dbReference>
<dbReference type="InterPro" id="IPR052917">
    <property type="entry name" value="Stress-Dev_Protein"/>
</dbReference>
<protein>
    <submittedName>
        <fullName evidence="2">Pyridoxamine 5'-phosphate oxidase</fullName>
    </submittedName>
</protein>
<sequence length="157" mass="17384">MTEDRDHLLELMDDMPIAMMTTIGPAGELRAVPMARQQVQPSAQMWFITARETRHVGDINLNPRVQLTFSSRDAWVAASGTATVVNDPDKLRELWTTFAEAWLPGGPDDPNAVLLRVDLQDGEYWDTPGGKVASALSFLKTRVTGDTYDARHGSETL</sequence>
<dbReference type="Pfam" id="PF16242">
    <property type="entry name" value="Pyrid_ox_like"/>
    <property type="match status" value="1"/>
</dbReference>
<dbReference type="InterPro" id="IPR012349">
    <property type="entry name" value="Split_barrel_FMN-bd"/>
</dbReference>
<name>A0A3L8PMU6_9ACTN</name>
<dbReference type="OrthoDB" id="1432662at2"/>
<evidence type="ECO:0000313" key="3">
    <source>
        <dbReference type="Proteomes" id="UP000282515"/>
    </source>
</evidence>
<dbReference type="SUPFAM" id="SSF50475">
    <property type="entry name" value="FMN-binding split barrel"/>
    <property type="match status" value="1"/>
</dbReference>
<dbReference type="RefSeq" id="WP_121794445.1">
    <property type="nucleotide sequence ID" value="NZ_RDBF01000006.1"/>
</dbReference>
<dbReference type="Gene3D" id="2.30.110.10">
    <property type="entry name" value="Electron Transport, Fmn-binding Protein, Chain A"/>
    <property type="match status" value="1"/>
</dbReference>
<dbReference type="InterPro" id="IPR038725">
    <property type="entry name" value="YdaG_split_barrel_FMN-bd"/>
</dbReference>
<feature type="domain" description="General stress protein FMN-binding split barrel" evidence="1">
    <location>
        <begin position="4"/>
        <end position="149"/>
    </location>
</feature>
<reference evidence="2 3" key="1">
    <citation type="submission" date="2018-10" db="EMBL/GenBank/DDBJ databases">
        <title>Aeromicrobium sp. 9W16Y-2 whole genome shotgun sequence.</title>
        <authorList>
            <person name="Li F."/>
        </authorList>
    </citation>
    <scope>NUCLEOTIDE SEQUENCE [LARGE SCALE GENOMIC DNA]</scope>
    <source>
        <strain evidence="2 3">9W16Y-2</strain>
    </source>
</reference>
<proteinExistence type="predicted"/>
<comment type="caution">
    <text evidence="2">The sequence shown here is derived from an EMBL/GenBank/DDBJ whole genome shotgun (WGS) entry which is preliminary data.</text>
</comment>
<keyword evidence="3" id="KW-1185">Reference proteome</keyword>
<organism evidence="2 3">
    <name type="scientific">Aeromicrobium phragmitis</name>
    <dbReference type="NCBI Taxonomy" id="2478914"/>
    <lineage>
        <taxon>Bacteria</taxon>
        <taxon>Bacillati</taxon>
        <taxon>Actinomycetota</taxon>
        <taxon>Actinomycetes</taxon>
        <taxon>Propionibacteriales</taxon>
        <taxon>Nocardioidaceae</taxon>
        <taxon>Aeromicrobium</taxon>
    </lineage>
</organism>
<dbReference type="Proteomes" id="UP000282515">
    <property type="component" value="Unassembled WGS sequence"/>
</dbReference>
<dbReference type="EMBL" id="RDBF01000006">
    <property type="protein sequence ID" value="RLV55808.1"/>
    <property type="molecule type" value="Genomic_DNA"/>
</dbReference>
<accession>A0A3L8PMU6</accession>
<gene>
    <name evidence="2" type="ORF">D9V41_10155</name>
</gene>
<dbReference type="PANTHER" id="PTHR34818">
    <property type="entry name" value="PROTEIN BLI-3"/>
    <property type="match status" value="1"/>
</dbReference>